<gene>
    <name evidence="2" type="ORF">RUM43_007947</name>
</gene>
<evidence type="ECO:0000313" key="2">
    <source>
        <dbReference type="EMBL" id="KAK6639674.1"/>
    </source>
</evidence>
<organism evidence="2 3">
    <name type="scientific">Polyplax serrata</name>
    <name type="common">Common mouse louse</name>
    <dbReference type="NCBI Taxonomy" id="468196"/>
    <lineage>
        <taxon>Eukaryota</taxon>
        <taxon>Metazoa</taxon>
        <taxon>Ecdysozoa</taxon>
        <taxon>Arthropoda</taxon>
        <taxon>Hexapoda</taxon>
        <taxon>Insecta</taxon>
        <taxon>Pterygota</taxon>
        <taxon>Neoptera</taxon>
        <taxon>Paraneoptera</taxon>
        <taxon>Psocodea</taxon>
        <taxon>Troctomorpha</taxon>
        <taxon>Phthiraptera</taxon>
        <taxon>Anoplura</taxon>
        <taxon>Polyplacidae</taxon>
        <taxon>Polyplax</taxon>
    </lineage>
</organism>
<dbReference type="AlphaFoldDB" id="A0AAN8P6M8"/>
<reference evidence="2 3" key="1">
    <citation type="submission" date="2023-10" db="EMBL/GenBank/DDBJ databases">
        <title>Genomes of two closely related lineages of the louse Polyplax serrata with different host specificities.</title>
        <authorList>
            <person name="Martinu J."/>
            <person name="Tarabai H."/>
            <person name="Stefka J."/>
            <person name="Hypsa V."/>
        </authorList>
    </citation>
    <scope>NUCLEOTIDE SEQUENCE [LARGE SCALE GENOMIC DNA]</scope>
    <source>
        <strain evidence="2">HR10_N</strain>
    </source>
</reference>
<feature type="compositionally biased region" description="Basic and acidic residues" evidence="1">
    <location>
        <begin position="22"/>
        <end position="39"/>
    </location>
</feature>
<proteinExistence type="predicted"/>
<comment type="caution">
    <text evidence="2">The sequence shown here is derived from an EMBL/GenBank/DDBJ whole genome shotgun (WGS) entry which is preliminary data.</text>
</comment>
<dbReference type="Proteomes" id="UP001372834">
    <property type="component" value="Unassembled WGS sequence"/>
</dbReference>
<feature type="region of interest" description="Disordered" evidence="1">
    <location>
        <begin position="1"/>
        <end position="47"/>
    </location>
</feature>
<evidence type="ECO:0000313" key="3">
    <source>
        <dbReference type="Proteomes" id="UP001372834"/>
    </source>
</evidence>
<evidence type="ECO:0000256" key="1">
    <source>
        <dbReference type="SAM" id="MobiDB-lite"/>
    </source>
</evidence>
<name>A0AAN8P6M8_POLSC</name>
<dbReference type="EMBL" id="JAWJWE010000003">
    <property type="protein sequence ID" value="KAK6639674.1"/>
    <property type="molecule type" value="Genomic_DNA"/>
</dbReference>
<sequence length="103" mass="12069">MQTIDNIEGLHDFELRISPPNFKDKPSPKGTSSRDERQSPKVGHIPVYTPREFAYNQTSAARDEKRREKKIRRKVKVRTSNVVLLQKQFYLQKMGLGGMFKEY</sequence>
<accession>A0AAN8P6M8</accession>
<protein>
    <submittedName>
        <fullName evidence="2">Uncharacterized protein</fullName>
    </submittedName>
</protein>